<comment type="caution">
    <text evidence="7">The sequence shown here is derived from an EMBL/GenBank/DDBJ whole genome shotgun (WGS) entry which is preliminary data.</text>
</comment>
<dbReference type="EMBL" id="LITT01000013">
    <property type="protein sequence ID" value="OAA90020.1"/>
    <property type="molecule type" value="Genomic_DNA"/>
</dbReference>
<feature type="transmembrane region" description="Helical" evidence="6">
    <location>
        <begin position="86"/>
        <end position="108"/>
    </location>
</feature>
<evidence type="ECO:0000313" key="8">
    <source>
        <dbReference type="Proteomes" id="UP000077407"/>
    </source>
</evidence>
<dbReference type="Proteomes" id="UP000077407">
    <property type="component" value="Unassembled WGS sequence"/>
</dbReference>
<feature type="transmembrane region" description="Helical" evidence="6">
    <location>
        <begin position="205"/>
        <end position="227"/>
    </location>
</feature>
<dbReference type="AlphaFoldDB" id="A0A168R441"/>
<dbReference type="Pfam" id="PF03631">
    <property type="entry name" value="Virul_fac_BrkB"/>
    <property type="match status" value="1"/>
</dbReference>
<organism evidence="7 8">
    <name type="scientific">Clostridium ljungdahlii</name>
    <dbReference type="NCBI Taxonomy" id="1538"/>
    <lineage>
        <taxon>Bacteria</taxon>
        <taxon>Bacillati</taxon>
        <taxon>Bacillota</taxon>
        <taxon>Clostridia</taxon>
        <taxon>Eubacteriales</taxon>
        <taxon>Clostridiaceae</taxon>
        <taxon>Clostridium</taxon>
    </lineage>
</organism>
<feature type="transmembrane region" description="Helical" evidence="6">
    <location>
        <begin position="239"/>
        <end position="260"/>
    </location>
</feature>
<evidence type="ECO:0000256" key="5">
    <source>
        <dbReference type="ARBA" id="ARBA00023136"/>
    </source>
</evidence>
<dbReference type="PANTHER" id="PTHR30213">
    <property type="entry name" value="INNER MEMBRANE PROTEIN YHJD"/>
    <property type="match status" value="1"/>
</dbReference>
<keyword evidence="4 6" id="KW-1133">Transmembrane helix</keyword>
<sequence>MKERAFSKLKEFIFRFIQDDVLALASQLAYSLLFSVFPFLVFFISLIGYSDISSNDILLVLSNVLPKNALELMENTVIKTANSKNIELLCLSLILTLWALSGGFHAVIKGLNKAYDQRETRSIFKTYTISILCTLGVTLIILCTLLFLVFGQMLGSFLALKLGLSEGFGFLWNILRYVIIFFGTIFIFAAVYISTPNVRLTWRKVLPGAVFSTIGIVIASMGFAFYVNNFGNYSKIYGSIGAVIVLLTWLFILSTITILGGEFNSVLFKKEKNRF</sequence>
<feature type="transmembrane region" description="Helical" evidence="6">
    <location>
        <begin position="129"/>
        <end position="154"/>
    </location>
</feature>
<dbReference type="OrthoDB" id="9775903at2"/>
<feature type="transmembrane region" description="Helical" evidence="6">
    <location>
        <begin position="21"/>
        <end position="49"/>
    </location>
</feature>
<evidence type="ECO:0000256" key="3">
    <source>
        <dbReference type="ARBA" id="ARBA00022692"/>
    </source>
</evidence>
<reference evidence="7 8" key="1">
    <citation type="journal article" date="2015" name="Biotechnol. Bioeng.">
        <title>Genome sequence and phenotypic characterization of Caulobacter segnis.</title>
        <authorList>
            <person name="Patel S."/>
            <person name="Fletcher B."/>
            <person name="Scott D.C."/>
            <person name="Ely B."/>
        </authorList>
    </citation>
    <scope>NUCLEOTIDE SEQUENCE [LARGE SCALE GENOMIC DNA]</scope>
    <source>
        <strain evidence="7 8">ERI-2</strain>
    </source>
</reference>
<evidence type="ECO:0000256" key="6">
    <source>
        <dbReference type="SAM" id="Phobius"/>
    </source>
</evidence>
<dbReference type="GO" id="GO:0005886">
    <property type="term" value="C:plasma membrane"/>
    <property type="evidence" value="ECO:0007669"/>
    <property type="project" value="UniProtKB-SubCell"/>
</dbReference>
<name>A0A168R441_9CLOT</name>
<keyword evidence="3 6" id="KW-0812">Transmembrane</keyword>
<accession>A0A168R441</accession>
<dbReference type="NCBIfam" id="TIGR00765">
    <property type="entry name" value="yihY_not_rbn"/>
    <property type="match status" value="1"/>
</dbReference>
<comment type="subcellular location">
    <subcellularLocation>
        <location evidence="1">Cell membrane</location>
        <topology evidence="1">Multi-pass membrane protein</topology>
    </subcellularLocation>
</comment>
<evidence type="ECO:0000256" key="4">
    <source>
        <dbReference type="ARBA" id="ARBA00022989"/>
    </source>
</evidence>
<feature type="transmembrane region" description="Helical" evidence="6">
    <location>
        <begin position="174"/>
        <end position="193"/>
    </location>
</feature>
<protein>
    <submittedName>
        <fullName evidence="7">Uncharacterized protein</fullName>
    </submittedName>
</protein>
<dbReference type="PIRSF" id="PIRSF035875">
    <property type="entry name" value="RNase_BN"/>
    <property type="match status" value="1"/>
</dbReference>
<dbReference type="PANTHER" id="PTHR30213:SF0">
    <property type="entry name" value="UPF0761 MEMBRANE PROTEIN YIHY"/>
    <property type="match status" value="1"/>
</dbReference>
<evidence type="ECO:0000256" key="2">
    <source>
        <dbReference type="ARBA" id="ARBA00022475"/>
    </source>
</evidence>
<evidence type="ECO:0000313" key="7">
    <source>
        <dbReference type="EMBL" id="OAA90020.1"/>
    </source>
</evidence>
<keyword evidence="5 6" id="KW-0472">Membrane</keyword>
<dbReference type="InterPro" id="IPR017039">
    <property type="entry name" value="Virul_fac_BrkB"/>
</dbReference>
<proteinExistence type="predicted"/>
<gene>
    <name evidence="7" type="ORF">WY13_01609</name>
</gene>
<dbReference type="PATRIC" id="fig|1538.10.peg.2053"/>
<keyword evidence="2" id="KW-1003">Cell membrane</keyword>
<evidence type="ECO:0000256" key="1">
    <source>
        <dbReference type="ARBA" id="ARBA00004651"/>
    </source>
</evidence>